<dbReference type="Proteomes" id="UP001177260">
    <property type="component" value="Unassembled WGS sequence"/>
</dbReference>
<evidence type="ECO:0000313" key="2">
    <source>
        <dbReference type="Proteomes" id="UP001177260"/>
    </source>
</evidence>
<organism evidence="1 2">
    <name type="scientific">Aspergillus melleus</name>
    <dbReference type="NCBI Taxonomy" id="138277"/>
    <lineage>
        <taxon>Eukaryota</taxon>
        <taxon>Fungi</taxon>
        <taxon>Dikarya</taxon>
        <taxon>Ascomycota</taxon>
        <taxon>Pezizomycotina</taxon>
        <taxon>Eurotiomycetes</taxon>
        <taxon>Eurotiomycetidae</taxon>
        <taxon>Eurotiales</taxon>
        <taxon>Aspergillaceae</taxon>
        <taxon>Aspergillus</taxon>
        <taxon>Aspergillus subgen. Circumdati</taxon>
    </lineage>
</organism>
<accession>A0ACC3ANW4</accession>
<sequence length="191" mass="21308">MSAPVFFPNDLWVGQEVHFTLPSPSTWIIDGKIGAERCLWMDHEQAALGEVSEAVCIFSCHNGDIEGTMHVSMQIPYHGSEFLPAGIRQKQAASKLTDFLERELEAAELLRVHGCEHVAQPLGLLRGVQDMDGLVPGGWIVHYVLSKVPGVPLGEPTMSWKKGIQMQDGLFWGLERVKRDQIRAGFQEAYR</sequence>
<proteinExistence type="predicted"/>
<reference evidence="1 2" key="1">
    <citation type="journal article" date="2023" name="ACS Omega">
        <title>Identification of the Neoaspergillic Acid Biosynthesis Gene Cluster by Establishing an In Vitro CRISPR-Ribonucleoprotein Genetic System in Aspergillus melleus.</title>
        <authorList>
            <person name="Yuan B."/>
            <person name="Grau M.F."/>
            <person name="Murata R.M."/>
            <person name="Torok T."/>
            <person name="Venkateswaran K."/>
            <person name="Stajich J.E."/>
            <person name="Wang C.C.C."/>
        </authorList>
    </citation>
    <scope>NUCLEOTIDE SEQUENCE [LARGE SCALE GENOMIC DNA]</scope>
    <source>
        <strain evidence="1 2">IMV 1140</strain>
    </source>
</reference>
<keyword evidence="2" id="KW-1185">Reference proteome</keyword>
<protein>
    <submittedName>
        <fullName evidence="1">Uncharacterized protein</fullName>
    </submittedName>
</protein>
<gene>
    <name evidence="1" type="ORF">N8T08_001202</name>
</gene>
<name>A0ACC3ANW4_9EURO</name>
<comment type="caution">
    <text evidence="1">The sequence shown here is derived from an EMBL/GenBank/DDBJ whole genome shotgun (WGS) entry which is preliminary data.</text>
</comment>
<evidence type="ECO:0000313" key="1">
    <source>
        <dbReference type="EMBL" id="KAK1139207.1"/>
    </source>
</evidence>
<dbReference type="EMBL" id="JAOPJF010000114">
    <property type="protein sequence ID" value="KAK1139207.1"/>
    <property type="molecule type" value="Genomic_DNA"/>
</dbReference>